<feature type="compositionally biased region" description="Low complexity" evidence="1">
    <location>
        <begin position="1"/>
        <end position="11"/>
    </location>
</feature>
<keyword evidence="3" id="KW-1185">Reference proteome</keyword>
<dbReference type="EMBL" id="JBHUKR010000007">
    <property type="protein sequence ID" value="MFD2418249.1"/>
    <property type="molecule type" value="Genomic_DNA"/>
</dbReference>
<evidence type="ECO:0000256" key="1">
    <source>
        <dbReference type="SAM" id="MobiDB-lite"/>
    </source>
</evidence>
<evidence type="ECO:0000313" key="3">
    <source>
        <dbReference type="Proteomes" id="UP001597417"/>
    </source>
</evidence>
<dbReference type="Proteomes" id="UP001597417">
    <property type="component" value="Unassembled WGS sequence"/>
</dbReference>
<proteinExistence type="predicted"/>
<gene>
    <name evidence="2" type="ORF">ACFSXZ_18155</name>
</gene>
<protein>
    <recommendedName>
        <fullName evidence="4">Aminoglycoside phosphotransferase</fullName>
    </recommendedName>
</protein>
<organism evidence="2 3">
    <name type="scientific">Amycolatopsis pigmentata</name>
    <dbReference type="NCBI Taxonomy" id="450801"/>
    <lineage>
        <taxon>Bacteria</taxon>
        <taxon>Bacillati</taxon>
        <taxon>Actinomycetota</taxon>
        <taxon>Actinomycetes</taxon>
        <taxon>Pseudonocardiales</taxon>
        <taxon>Pseudonocardiaceae</taxon>
        <taxon>Amycolatopsis</taxon>
    </lineage>
</organism>
<name>A0ABW5FUD7_9PSEU</name>
<dbReference type="InterPro" id="IPR011009">
    <property type="entry name" value="Kinase-like_dom_sf"/>
</dbReference>
<feature type="region of interest" description="Disordered" evidence="1">
    <location>
        <begin position="1"/>
        <end position="23"/>
    </location>
</feature>
<dbReference type="SUPFAM" id="SSF56112">
    <property type="entry name" value="Protein kinase-like (PK-like)"/>
    <property type="match status" value="1"/>
</dbReference>
<reference evidence="3" key="1">
    <citation type="journal article" date="2019" name="Int. J. Syst. Evol. Microbiol.">
        <title>The Global Catalogue of Microorganisms (GCM) 10K type strain sequencing project: providing services to taxonomists for standard genome sequencing and annotation.</title>
        <authorList>
            <consortium name="The Broad Institute Genomics Platform"/>
            <consortium name="The Broad Institute Genome Sequencing Center for Infectious Disease"/>
            <person name="Wu L."/>
            <person name="Ma J."/>
        </authorList>
    </citation>
    <scope>NUCLEOTIDE SEQUENCE [LARGE SCALE GENOMIC DNA]</scope>
    <source>
        <strain evidence="3">CGMCC 4.7645</strain>
    </source>
</reference>
<dbReference type="Gene3D" id="3.90.1200.10">
    <property type="match status" value="1"/>
</dbReference>
<accession>A0ABW5FUD7</accession>
<dbReference type="RefSeq" id="WP_378266198.1">
    <property type="nucleotide sequence ID" value="NZ_JBHUKR010000007.1"/>
</dbReference>
<evidence type="ECO:0008006" key="4">
    <source>
        <dbReference type="Google" id="ProtNLM"/>
    </source>
</evidence>
<sequence length="289" mass="30889">MSAAGSSAAQAMTPATPRTGWHDLPPAVRAAIEAHTGTVHHAETITTGLNATFTARLLTDTGPVFAKGVPSARAAAQRREALINPHAHPIAPRLHWHIDTAGWHVLGFEHLDGHPADLSPHSPDLPAVARMLAQLTDLTPPPTGCRRIEDPWADAGEQAGTDATLLAGNHLSHTDLNPHNILITNHGARLVDWSWPTLNAPWIDTACTALWLIAEGHTPTDAENWAAAIPTWTTATPPTLDAFAAINAALWTQIAATDPRPWKLRLRTAATSWAQHRTGRSAKVGTETT</sequence>
<comment type="caution">
    <text evidence="2">The sequence shown here is derived from an EMBL/GenBank/DDBJ whole genome shotgun (WGS) entry which is preliminary data.</text>
</comment>
<evidence type="ECO:0000313" key="2">
    <source>
        <dbReference type="EMBL" id="MFD2418249.1"/>
    </source>
</evidence>